<gene>
    <name evidence="2" type="ORF">DGYR_LOCUS7957</name>
</gene>
<keyword evidence="3" id="KW-1185">Reference proteome</keyword>
<dbReference type="EMBL" id="CAJFCJ010000011">
    <property type="protein sequence ID" value="CAD5119767.1"/>
    <property type="molecule type" value="Genomic_DNA"/>
</dbReference>
<evidence type="ECO:0000313" key="3">
    <source>
        <dbReference type="Proteomes" id="UP000549394"/>
    </source>
</evidence>
<reference evidence="2 3" key="1">
    <citation type="submission" date="2020-08" db="EMBL/GenBank/DDBJ databases">
        <authorList>
            <person name="Hejnol A."/>
        </authorList>
    </citation>
    <scope>NUCLEOTIDE SEQUENCE [LARGE SCALE GENOMIC DNA]</scope>
</reference>
<feature type="compositionally biased region" description="Basic and acidic residues" evidence="1">
    <location>
        <begin position="51"/>
        <end position="67"/>
    </location>
</feature>
<dbReference type="Proteomes" id="UP000549394">
    <property type="component" value="Unassembled WGS sequence"/>
</dbReference>
<dbReference type="OrthoDB" id="4843387at2759"/>
<feature type="compositionally biased region" description="Polar residues" evidence="1">
    <location>
        <begin position="69"/>
        <end position="88"/>
    </location>
</feature>
<evidence type="ECO:0000256" key="1">
    <source>
        <dbReference type="SAM" id="MobiDB-lite"/>
    </source>
</evidence>
<dbReference type="InterPro" id="IPR009057">
    <property type="entry name" value="Homeodomain-like_sf"/>
</dbReference>
<feature type="region of interest" description="Disordered" evidence="1">
    <location>
        <begin position="51"/>
        <end position="95"/>
    </location>
</feature>
<accession>A0A7I8VVH1</accession>
<dbReference type="AlphaFoldDB" id="A0A7I8VVH1"/>
<protein>
    <submittedName>
        <fullName evidence="2">Uncharacterized protein</fullName>
    </submittedName>
</protein>
<evidence type="ECO:0000313" key="2">
    <source>
        <dbReference type="EMBL" id="CAD5119767.1"/>
    </source>
</evidence>
<proteinExistence type="predicted"/>
<dbReference type="Pfam" id="PF13551">
    <property type="entry name" value="HTH_29"/>
    <property type="match status" value="1"/>
</dbReference>
<sequence>MPRLSDDERRQVLRMIYEDKNSVRKVAAFMKCSPTTVQNLKKKYKKYSLIRDRPRSGRPKKFNEKDGSCISSDKANNSNLAVQETITTPIKEEKS</sequence>
<dbReference type="Gene3D" id="1.10.10.60">
    <property type="entry name" value="Homeodomain-like"/>
    <property type="match status" value="1"/>
</dbReference>
<comment type="caution">
    <text evidence="2">The sequence shown here is derived from an EMBL/GenBank/DDBJ whole genome shotgun (WGS) entry which is preliminary data.</text>
</comment>
<name>A0A7I8VVH1_9ANNE</name>
<dbReference type="SUPFAM" id="SSF46689">
    <property type="entry name" value="Homeodomain-like"/>
    <property type="match status" value="1"/>
</dbReference>
<organism evidence="2 3">
    <name type="scientific">Dimorphilus gyrociliatus</name>
    <dbReference type="NCBI Taxonomy" id="2664684"/>
    <lineage>
        <taxon>Eukaryota</taxon>
        <taxon>Metazoa</taxon>
        <taxon>Spiralia</taxon>
        <taxon>Lophotrochozoa</taxon>
        <taxon>Annelida</taxon>
        <taxon>Polychaeta</taxon>
        <taxon>Polychaeta incertae sedis</taxon>
        <taxon>Dinophilidae</taxon>
        <taxon>Dimorphilus</taxon>
    </lineage>
</organism>